<evidence type="ECO:0000256" key="1">
    <source>
        <dbReference type="SAM" id="MobiDB-lite"/>
    </source>
</evidence>
<dbReference type="STRING" id="40148.A0A0D9YR77"/>
<feature type="region of interest" description="Disordered" evidence="1">
    <location>
        <begin position="1"/>
        <end position="93"/>
    </location>
</feature>
<reference evidence="2" key="1">
    <citation type="submission" date="2015-04" db="UniProtKB">
        <authorList>
            <consortium name="EnsemblPlants"/>
        </authorList>
    </citation>
    <scope>IDENTIFICATION</scope>
</reference>
<dbReference type="Gramene" id="OGLUM02G14040.1">
    <property type="protein sequence ID" value="OGLUM02G14040.1"/>
    <property type="gene ID" value="OGLUM02G14040"/>
</dbReference>
<sequence length="175" mass="19145">MHAAWNPVDRSGDGDESADEGRLFSNTPPSSLQNSHQPNPGAEAPDLVIATATTKQERASSRGDPRSSDCRCKALDPDERLAGSRSGRETDRKYTTVAESNPCRCRGHSTPSTARAALWPRCMTRCRHEVKMGSQQGEKELGDGGLGDQQAWHGRTRRCARGGRWWEGIRGNIST</sequence>
<feature type="compositionally biased region" description="Polar residues" evidence="1">
    <location>
        <begin position="24"/>
        <end position="38"/>
    </location>
</feature>
<dbReference type="HOGENOM" id="CLU_1534881_0_0_1"/>
<proteinExistence type="predicted"/>
<reference evidence="2" key="2">
    <citation type="submission" date="2018-05" db="EMBL/GenBank/DDBJ databases">
        <title>OgluRS3 (Oryza glumaepatula Reference Sequence Version 3).</title>
        <authorList>
            <person name="Zhang J."/>
            <person name="Kudrna D."/>
            <person name="Lee S."/>
            <person name="Talag J."/>
            <person name="Welchert J."/>
            <person name="Wing R.A."/>
        </authorList>
    </citation>
    <scope>NUCLEOTIDE SEQUENCE [LARGE SCALE GENOMIC DNA]</scope>
</reference>
<evidence type="ECO:0000313" key="2">
    <source>
        <dbReference type="EnsemblPlants" id="OGLUM02G14040.1"/>
    </source>
</evidence>
<name>A0A0D9YR77_9ORYZ</name>
<organism evidence="2">
    <name type="scientific">Oryza glumipatula</name>
    <dbReference type="NCBI Taxonomy" id="40148"/>
    <lineage>
        <taxon>Eukaryota</taxon>
        <taxon>Viridiplantae</taxon>
        <taxon>Streptophyta</taxon>
        <taxon>Embryophyta</taxon>
        <taxon>Tracheophyta</taxon>
        <taxon>Spermatophyta</taxon>
        <taxon>Magnoliopsida</taxon>
        <taxon>Liliopsida</taxon>
        <taxon>Poales</taxon>
        <taxon>Poaceae</taxon>
        <taxon>BOP clade</taxon>
        <taxon>Oryzoideae</taxon>
        <taxon>Oryzeae</taxon>
        <taxon>Oryzinae</taxon>
        <taxon>Oryza</taxon>
    </lineage>
</organism>
<dbReference type="EnsemblPlants" id="OGLUM02G14040.1">
    <property type="protein sequence ID" value="OGLUM02G14040.1"/>
    <property type="gene ID" value="OGLUM02G14040"/>
</dbReference>
<feature type="compositionally biased region" description="Basic and acidic residues" evidence="1">
    <location>
        <begin position="55"/>
        <end position="93"/>
    </location>
</feature>
<dbReference type="Proteomes" id="UP000026961">
    <property type="component" value="Chromosome 2"/>
</dbReference>
<dbReference type="AlphaFoldDB" id="A0A0D9YR77"/>
<accession>A0A0D9YR77</accession>
<protein>
    <submittedName>
        <fullName evidence="2">Uncharacterized protein</fullName>
    </submittedName>
</protein>
<keyword evidence="3" id="KW-1185">Reference proteome</keyword>
<evidence type="ECO:0000313" key="3">
    <source>
        <dbReference type="Proteomes" id="UP000026961"/>
    </source>
</evidence>